<organism evidence="2 3">
    <name type="scientific">Natronospirillum operosum</name>
    <dbReference type="NCBI Taxonomy" id="2759953"/>
    <lineage>
        <taxon>Bacteria</taxon>
        <taxon>Pseudomonadati</taxon>
        <taxon>Pseudomonadota</taxon>
        <taxon>Gammaproteobacteria</taxon>
        <taxon>Oceanospirillales</taxon>
        <taxon>Natronospirillaceae</taxon>
        <taxon>Natronospirillum</taxon>
    </lineage>
</organism>
<reference evidence="2 3" key="1">
    <citation type="submission" date="2019-04" db="EMBL/GenBank/DDBJ databases">
        <title>Natronospirillum operosus gen. nov., sp. nov., a haloalkaliphilic satellite isolated from decaying biomass of laboratory culture of cyanobacterium Geitlerinema sp. and proposal of Natronospirillaceae fam. nov. and Saccharospirillaceae fam. nov.</title>
        <authorList>
            <person name="Kevbrin V."/>
            <person name="Boltyanskaya Y."/>
            <person name="Koziaeva V."/>
            <person name="Grouzdev D.S."/>
            <person name="Park M."/>
            <person name="Cho J."/>
        </authorList>
    </citation>
    <scope>NUCLEOTIDE SEQUENCE [LARGE SCALE GENOMIC DNA]</scope>
    <source>
        <strain evidence="2 3">G-116</strain>
    </source>
</reference>
<feature type="signal peptide" evidence="1">
    <location>
        <begin position="1"/>
        <end position="21"/>
    </location>
</feature>
<comment type="caution">
    <text evidence="2">The sequence shown here is derived from an EMBL/GenBank/DDBJ whole genome shotgun (WGS) entry which is preliminary data.</text>
</comment>
<evidence type="ECO:0000313" key="3">
    <source>
        <dbReference type="Proteomes" id="UP000297475"/>
    </source>
</evidence>
<evidence type="ECO:0000256" key="1">
    <source>
        <dbReference type="SAM" id="SignalP"/>
    </source>
</evidence>
<gene>
    <name evidence="2" type="ORF">E4656_14350</name>
</gene>
<sequence>MVSSIRVAYTLLLLLASPLFAEEHEEPVQAGLEAELQLLEDVQAGLALAVAACGEEPHCVTALDEKEMQHLQEDLDALLAGSDLSADHPLFERYQALVENHQNLQQTIARVNADIDRDALEGVWADQFVIDEIVVGPRVPYPNEDVPLSRFEDLNQPLPIQ</sequence>
<dbReference type="OrthoDB" id="6120474at2"/>
<keyword evidence="1" id="KW-0732">Signal</keyword>
<accession>A0A4Z0W5B5</accession>
<evidence type="ECO:0000313" key="2">
    <source>
        <dbReference type="EMBL" id="TGG92057.1"/>
    </source>
</evidence>
<dbReference type="Proteomes" id="UP000297475">
    <property type="component" value="Unassembled WGS sequence"/>
</dbReference>
<name>A0A4Z0W5B5_9GAMM</name>
<protein>
    <submittedName>
        <fullName evidence="2">Uncharacterized protein</fullName>
    </submittedName>
</protein>
<proteinExistence type="predicted"/>
<dbReference type="AlphaFoldDB" id="A0A4Z0W5B5"/>
<dbReference type="EMBL" id="SRMF01000006">
    <property type="protein sequence ID" value="TGG92057.1"/>
    <property type="molecule type" value="Genomic_DNA"/>
</dbReference>
<dbReference type="RefSeq" id="WP_135483986.1">
    <property type="nucleotide sequence ID" value="NZ_SRMF01000006.1"/>
</dbReference>
<feature type="chain" id="PRO_5021498552" evidence="1">
    <location>
        <begin position="22"/>
        <end position="161"/>
    </location>
</feature>
<keyword evidence="3" id="KW-1185">Reference proteome</keyword>